<dbReference type="GO" id="GO:0005221">
    <property type="term" value="F:intracellularly cyclic nucleotide-activated monoatomic cation channel activity"/>
    <property type="evidence" value="ECO:0007669"/>
    <property type="project" value="InterPro"/>
</dbReference>
<dbReference type="InterPro" id="IPR000595">
    <property type="entry name" value="cNMP-bd_dom"/>
</dbReference>
<evidence type="ECO:0000256" key="1">
    <source>
        <dbReference type="ARBA" id="ARBA00023286"/>
    </source>
</evidence>
<keyword evidence="1" id="KW-1071">Ligand-gated ion channel</keyword>
<feature type="compositionally biased region" description="Basic and acidic residues" evidence="2">
    <location>
        <begin position="1228"/>
        <end position="1237"/>
    </location>
</feature>
<keyword evidence="3" id="KW-1133">Transmembrane helix</keyword>
<evidence type="ECO:0000256" key="2">
    <source>
        <dbReference type="SAM" id="MobiDB-lite"/>
    </source>
</evidence>
<dbReference type="VEuPathDB" id="CryptoDB:Cvel_16739"/>
<feature type="region of interest" description="Disordered" evidence="2">
    <location>
        <begin position="551"/>
        <end position="594"/>
    </location>
</feature>
<feature type="transmembrane region" description="Helical" evidence="3">
    <location>
        <begin position="42"/>
        <end position="60"/>
    </location>
</feature>
<dbReference type="Gene3D" id="1.10.287.630">
    <property type="entry name" value="Helix hairpin bin"/>
    <property type="match status" value="1"/>
</dbReference>
<dbReference type="InterPro" id="IPR013099">
    <property type="entry name" value="K_chnl_dom"/>
</dbReference>
<evidence type="ECO:0000259" key="4">
    <source>
        <dbReference type="PROSITE" id="PS50042"/>
    </source>
</evidence>
<dbReference type="InterPro" id="IPR050866">
    <property type="entry name" value="CNG_cation_channel"/>
</dbReference>
<gene>
    <name evidence="5" type="ORF">Cvel_16739</name>
</gene>
<dbReference type="PANTHER" id="PTHR45638">
    <property type="entry name" value="CYCLIC NUCLEOTIDE-GATED CATION CHANNEL SUBUNIT A"/>
    <property type="match status" value="1"/>
</dbReference>
<reference evidence="5" key="1">
    <citation type="submission" date="2014-11" db="EMBL/GenBank/DDBJ databases">
        <authorList>
            <person name="Otto D Thomas"/>
            <person name="Naeem Raeece"/>
        </authorList>
    </citation>
    <scope>NUCLEOTIDE SEQUENCE</scope>
</reference>
<protein>
    <recommendedName>
        <fullName evidence="4">Cyclic nucleotide-binding domain-containing protein</fullName>
    </recommendedName>
</protein>
<feature type="region of interest" description="Disordered" evidence="2">
    <location>
        <begin position="1103"/>
        <end position="1137"/>
    </location>
</feature>
<dbReference type="CDD" id="cd00038">
    <property type="entry name" value="CAP_ED"/>
    <property type="match status" value="1"/>
</dbReference>
<accession>A0A0G4FFN1</accession>
<feature type="compositionally biased region" description="Polar residues" evidence="2">
    <location>
        <begin position="438"/>
        <end position="450"/>
    </location>
</feature>
<keyword evidence="1" id="KW-0813">Transport</keyword>
<dbReference type="SMART" id="SM00100">
    <property type="entry name" value="cNMP"/>
    <property type="match status" value="1"/>
</dbReference>
<dbReference type="InterPro" id="IPR018490">
    <property type="entry name" value="cNMP-bd_dom_sf"/>
</dbReference>
<keyword evidence="3" id="KW-0472">Membrane</keyword>
<feature type="compositionally biased region" description="Basic and acidic residues" evidence="2">
    <location>
        <begin position="738"/>
        <end position="752"/>
    </location>
</feature>
<feature type="transmembrane region" description="Helical" evidence="3">
    <location>
        <begin position="194"/>
        <end position="216"/>
    </location>
</feature>
<feature type="domain" description="Cyclic nucleotide-binding" evidence="4">
    <location>
        <begin position="298"/>
        <end position="396"/>
    </location>
</feature>
<feature type="compositionally biased region" description="Polar residues" evidence="2">
    <location>
        <begin position="1120"/>
        <end position="1129"/>
    </location>
</feature>
<dbReference type="Pfam" id="PF00027">
    <property type="entry name" value="cNMP_binding"/>
    <property type="match status" value="1"/>
</dbReference>
<feature type="compositionally biased region" description="Acidic residues" evidence="2">
    <location>
        <begin position="813"/>
        <end position="829"/>
    </location>
</feature>
<dbReference type="Gene3D" id="2.60.120.10">
    <property type="entry name" value="Jelly Rolls"/>
    <property type="match status" value="1"/>
</dbReference>
<feature type="region of interest" description="Disordered" evidence="2">
    <location>
        <begin position="1020"/>
        <end position="1050"/>
    </location>
</feature>
<dbReference type="GO" id="GO:0044877">
    <property type="term" value="F:protein-containing complex binding"/>
    <property type="evidence" value="ECO:0007669"/>
    <property type="project" value="TreeGrafter"/>
</dbReference>
<keyword evidence="1" id="KW-0406">Ion transport</keyword>
<feature type="compositionally biased region" description="Basic and acidic residues" evidence="2">
    <location>
        <begin position="784"/>
        <end position="793"/>
    </location>
</feature>
<keyword evidence="1" id="KW-0407">Ion channel</keyword>
<feature type="region of interest" description="Disordered" evidence="2">
    <location>
        <begin position="1197"/>
        <end position="1252"/>
    </location>
</feature>
<feature type="region of interest" description="Disordered" evidence="2">
    <location>
        <begin position="607"/>
        <end position="832"/>
    </location>
</feature>
<sequence length="1372" mass="150009">MIHSSFAYLDATRERVLSLGGRWLDGKGKFLENLIVHPHSNFQFWWDIAMTIFVVYSVWIDLIRISFQEPGFFIPAWFAIDLYLKGSFFVDTLSTLPLDQIVAGGACMEEGVPVVASSGLRETCSLKNLSSGAQGIIGVLGVRQSVPWTVNAGVENSPWDRQYLLSLYFVISTVGTIGYGDIHPTSSFDRLVTVFILLFCAAIFAYGITIVMALVLEVASSGGPFGRKLDALNVFMRDKGLPKNLRASVKHYLQYLKRYQLGKEDREDEEWLMAQLSTKLRNELLLHTNEGVLRKSPFFADCDPALLAELILNVRKQYFSPGETITMEKAIGYHMYILAGGSVSVSRDGKHIVNLSDGAVLGEMVVLGVCSRRVATVKALTFCDMRAIDRDTFQRIAANYPKDVDRMVAIAHQRLQETKQVDETAGQQDDEGEVSVSELRQPQWRRSMSSKVGGDFQNVSPSVRLAYASFSPYARQDTEEERSPTTGRRRSSLFGILPLPNGGKGTRGGGNCFQQAGPQPLVQAYADKEPGGEVKPGEKKQPRFLIPANTRVGGVKRGGTDGDGLEDASSLMVSQSVARRHQEDLDGASQSEGLHISQSDAELPHVHVAGGGQRQGPSLVFRPGLPSQESRGDGTRRTNDHEENRLVDRPPPLVLFPDEPTHEALIPDSAVSPHRPPDTAPAEPDDSSVALLESHIWSEEGDDASVPEEGSVRWLGLQDSSNKSGPLLFDENLTPEEVAERLHARSHQDESHLQTFQRALAPRQSEGTSPSSGYFRARRNSRNGSRDKEELRPPRAASAPPGRDMRRRLSRDEEGEVESQSEGCEEEETSHDVAASFKALRRHSYQEGDADSSGHLLRLHLLLPLLSVAQVLLLQKRVVVERFRRRIRDATRLQTPLPRVDKNARSQKAAVKKQEKAARKAAAAAAIAVAGKGDGSDGEMKEASRGVHWDAVDSTGEGGKGWGMTLNRNESPSVAAATLSLALERDLSADRGIEPSKVSGVTFLLPDSPLWQSDEAGRFRQTGSGSNLGVSVRDPTPKKKEFKRRPTGALGLLSSSAASSNLQRDPHAPAGAEGVVEFHLDTPARASSTPLQLFEVSEDSLSLATPEGMGPNGYNETRRLSQSLPNSPSELERPQRAVSMKDSFFQAETIRQSISEGNILRKHSLLRIVLDEEDQQEIDRRELRTQMALREGGFALSSSQANSQVGGGHKTPQSATTLLGGGRNPMSLERDQTDEKSPPFFLGPNQTGPVGQLLRPMRRLGTAREVTQLLRKSPRRSMSRLHDSGISLVANQTGKSSAHGGGQQHPLMVASRKTLIEEMARSSACVSEHDDHTLEQLIQDAAAARGSVFRKSHSGIPSNFKGMSGRSAGSSS</sequence>
<organism evidence="5">
    <name type="scientific">Chromera velia CCMP2878</name>
    <dbReference type="NCBI Taxonomy" id="1169474"/>
    <lineage>
        <taxon>Eukaryota</taxon>
        <taxon>Sar</taxon>
        <taxon>Alveolata</taxon>
        <taxon>Colpodellida</taxon>
        <taxon>Chromeraceae</taxon>
        <taxon>Chromera</taxon>
    </lineage>
</organism>
<evidence type="ECO:0000256" key="3">
    <source>
        <dbReference type="SAM" id="Phobius"/>
    </source>
</evidence>
<feature type="region of interest" description="Disordered" evidence="2">
    <location>
        <begin position="474"/>
        <end position="496"/>
    </location>
</feature>
<dbReference type="EMBL" id="CDMZ01000333">
    <property type="protein sequence ID" value="CEM12025.1"/>
    <property type="molecule type" value="Genomic_DNA"/>
</dbReference>
<dbReference type="Gene3D" id="1.10.287.70">
    <property type="match status" value="1"/>
</dbReference>
<evidence type="ECO:0000313" key="5">
    <source>
        <dbReference type="EMBL" id="CEM12025.1"/>
    </source>
</evidence>
<dbReference type="PROSITE" id="PS50042">
    <property type="entry name" value="CNMP_BINDING_3"/>
    <property type="match status" value="1"/>
</dbReference>
<dbReference type="InterPro" id="IPR014710">
    <property type="entry name" value="RmlC-like_jellyroll"/>
</dbReference>
<feature type="region of interest" description="Disordered" evidence="2">
    <location>
        <begin position="418"/>
        <end position="455"/>
    </location>
</feature>
<dbReference type="Pfam" id="PF07885">
    <property type="entry name" value="Ion_trans_2"/>
    <property type="match status" value="1"/>
</dbReference>
<proteinExistence type="predicted"/>
<dbReference type="SUPFAM" id="SSF81324">
    <property type="entry name" value="Voltage-gated potassium channels"/>
    <property type="match status" value="1"/>
</dbReference>
<feature type="region of interest" description="Disordered" evidence="2">
    <location>
        <begin position="1349"/>
        <end position="1372"/>
    </location>
</feature>
<dbReference type="SUPFAM" id="SSF51206">
    <property type="entry name" value="cAMP-binding domain-like"/>
    <property type="match status" value="1"/>
</dbReference>
<dbReference type="PANTHER" id="PTHR45638:SF11">
    <property type="entry name" value="CYCLIC NUCLEOTIDE-GATED CATION CHANNEL SUBUNIT A"/>
    <property type="match status" value="1"/>
</dbReference>
<feature type="compositionally biased region" description="Basic and acidic residues" evidence="2">
    <location>
        <begin position="630"/>
        <end position="648"/>
    </location>
</feature>
<name>A0A0G4FFN1_9ALVE</name>
<keyword evidence="3" id="KW-0812">Transmembrane</keyword>